<dbReference type="Gene3D" id="1.20.120.1800">
    <property type="match status" value="1"/>
</dbReference>
<accession>A0A0K8TUE5</accession>
<feature type="chain" id="PRO_5005520271" evidence="1">
    <location>
        <begin position="18"/>
        <end position="102"/>
    </location>
</feature>
<evidence type="ECO:0000256" key="1">
    <source>
        <dbReference type="SAM" id="SignalP"/>
    </source>
</evidence>
<feature type="non-terminal residue" evidence="2">
    <location>
        <position position="1"/>
    </location>
</feature>
<keyword evidence="1" id="KW-0732">Signal</keyword>
<dbReference type="AlphaFoldDB" id="A0A0K8TUE5"/>
<organism evidence="2">
    <name type="scientific">Conus lenavati</name>
    <name type="common">Cone snail</name>
    <dbReference type="NCBI Taxonomy" id="1519839"/>
    <lineage>
        <taxon>Eukaryota</taxon>
        <taxon>Metazoa</taxon>
        <taxon>Spiralia</taxon>
        <taxon>Lophotrochozoa</taxon>
        <taxon>Mollusca</taxon>
        <taxon>Gastropoda</taxon>
        <taxon>Caenogastropoda</taxon>
        <taxon>Neogastropoda</taxon>
        <taxon>Conoidea</taxon>
        <taxon>Conidae</taxon>
        <taxon>Conus</taxon>
        <taxon>Splinoconus</taxon>
    </lineage>
</organism>
<feature type="signal peptide" evidence="1">
    <location>
        <begin position="1"/>
        <end position="17"/>
    </location>
</feature>
<evidence type="ECO:0000313" key="2">
    <source>
        <dbReference type="EMBL" id="JAI17881.1"/>
    </source>
</evidence>
<protein>
    <submittedName>
        <fullName evidence="2">Conopeptide</fullName>
    </submittedName>
</protein>
<reference evidence="2" key="1">
    <citation type="submission" date="2015-04" db="EMBL/GenBank/DDBJ databases">
        <authorList>
            <person name="Syromyatnikov M.Y."/>
            <person name="Popov V.N."/>
        </authorList>
    </citation>
    <scope>NUCLEOTIDE SEQUENCE</scope>
    <source>
        <tissue evidence="2">Venom duct</tissue>
    </source>
</reference>
<dbReference type="EMBL" id="GCVH01000012">
    <property type="protein sequence ID" value="JAI17881.1"/>
    <property type="molecule type" value="Transcribed_RNA"/>
</dbReference>
<sequence>TLSVFVMVVVAATVIGSIRLRKPGLSRVERDRSCCLRNTLSCLKGHPGQEHTFTSKCYSESGAQCGTEDIDGCCNGYRMCFLRNVKPYHPNEADALCQNTPC</sequence>
<proteinExistence type="predicted"/>
<name>A0A0K8TUE5_CONLV</name>